<dbReference type="STRING" id="229920.ADM99_10180"/>
<dbReference type="Proteomes" id="UP000050430">
    <property type="component" value="Unassembled WGS sequence"/>
</dbReference>
<feature type="transmembrane region" description="Helical" evidence="6">
    <location>
        <begin position="474"/>
        <end position="494"/>
    </location>
</feature>
<accession>A0A0P6XQN3</accession>
<dbReference type="AlphaFoldDB" id="A0A0P6XQN3"/>
<evidence type="ECO:0000256" key="4">
    <source>
        <dbReference type="ARBA" id="ARBA00022989"/>
    </source>
</evidence>
<evidence type="ECO:0000256" key="5">
    <source>
        <dbReference type="ARBA" id="ARBA00023136"/>
    </source>
</evidence>
<dbReference type="RefSeq" id="WP_062420426.1">
    <property type="nucleotide sequence ID" value="NZ_BBYA01000002.1"/>
</dbReference>
<evidence type="ECO:0008006" key="9">
    <source>
        <dbReference type="Google" id="ProtNLM"/>
    </source>
</evidence>
<dbReference type="InterPro" id="IPR002293">
    <property type="entry name" value="AA/rel_permease1"/>
</dbReference>
<comment type="caution">
    <text evidence="7">The sequence shown here is derived from an EMBL/GenBank/DDBJ whole genome shotgun (WGS) entry which is preliminary data.</text>
</comment>
<feature type="transmembrane region" description="Helical" evidence="6">
    <location>
        <begin position="350"/>
        <end position="379"/>
    </location>
</feature>
<evidence type="ECO:0000256" key="2">
    <source>
        <dbReference type="ARBA" id="ARBA00022475"/>
    </source>
</evidence>
<feature type="transmembrane region" description="Helical" evidence="6">
    <location>
        <begin position="180"/>
        <end position="198"/>
    </location>
</feature>
<evidence type="ECO:0000313" key="8">
    <source>
        <dbReference type="Proteomes" id="UP000050430"/>
    </source>
</evidence>
<feature type="transmembrane region" description="Helical" evidence="6">
    <location>
        <begin position="242"/>
        <end position="260"/>
    </location>
</feature>
<organism evidence="7 8">
    <name type="scientific">Leptolinea tardivitalis</name>
    <dbReference type="NCBI Taxonomy" id="229920"/>
    <lineage>
        <taxon>Bacteria</taxon>
        <taxon>Bacillati</taxon>
        <taxon>Chloroflexota</taxon>
        <taxon>Anaerolineae</taxon>
        <taxon>Anaerolineales</taxon>
        <taxon>Anaerolineaceae</taxon>
        <taxon>Leptolinea</taxon>
    </lineage>
</organism>
<feature type="transmembrane region" description="Helical" evidence="6">
    <location>
        <begin position="95"/>
        <end position="117"/>
    </location>
</feature>
<dbReference type="InterPro" id="IPR050367">
    <property type="entry name" value="APC_superfamily"/>
</dbReference>
<evidence type="ECO:0000256" key="6">
    <source>
        <dbReference type="SAM" id="Phobius"/>
    </source>
</evidence>
<dbReference type="Pfam" id="PF13520">
    <property type="entry name" value="AA_permease_2"/>
    <property type="match status" value="1"/>
</dbReference>
<feature type="transmembrane region" description="Helical" evidence="6">
    <location>
        <begin position="281"/>
        <end position="302"/>
    </location>
</feature>
<dbReference type="EMBL" id="LGCK01000010">
    <property type="protein sequence ID" value="KPL71792.1"/>
    <property type="molecule type" value="Genomic_DNA"/>
</dbReference>
<keyword evidence="3 6" id="KW-0812">Transmembrane</keyword>
<dbReference type="PANTHER" id="PTHR42770">
    <property type="entry name" value="AMINO ACID TRANSPORTER-RELATED"/>
    <property type="match status" value="1"/>
</dbReference>
<feature type="transmembrane region" description="Helical" evidence="6">
    <location>
        <begin position="150"/>
        <end position="168"/>
    </location>
</feature>
<name>A0A0P6XQN3_9CHLR</name>
<feature type="transmembrane region" description="Helical" evidence="6">
    <location>
        <begin position="500"/>
        <end position="526"/>
    </location>
</feature>
<feature type="transmembrane region" description="Helical" evidence="6">
    <location>
        <begin position="400"/>
        <end position="421"/>
    </location>
</feature>
<comment type="subcellular location">
    <subcellularLocation>
        <location evidence="1">Cell membrane</location>
        <topology evidence="1">Multi-pass membrane protein</topology>
    </subcellularLocation>
</comment>
<sequence>MPRQKLQSDSNLFVRKATGLVRSWSVMDAFIYATFSINLVTLGLYIFSQMFYLKGGLLPTLIVSAIFIFFETIVYASLIAVMPRSGGDYVWQSRILGGGIGFVLSITGWWFILWLWVPLYSDMFRHIVITPTLALIGFKDAALWFGQTPLGLFVTAVLVCAIVSAFISMGMKTYARIQRYCFFGGLIGLIIVFSLLAFNSPETFKAGLEHEAPRLLGTTPGIYDATIAAGAAAGAEAPLTGGSFAAIFGAIPFIVFFNLWPNWGSTLYGEVRGATDFRRNLWGMAGALIITTILAISFLFLINKTITWNFYMNANAAWWGALWGTSSVPAPLPVWPYPALLAAFLTPNRIIQLGIILLMSLWWFGWAGTVFLSSTRVIFAASFDRLLPEKVSEVNPRTHTPVIALLLMVIPSIIISALFAWNVFNFQSMTLDSTLVIAVTYLGSTIAAIILPYSKPDLYNASPIAKFKIFGFPLISVAGVIFGGFLIYLLYAWLIDPNRLYNIGLMNTSSIIFIAALYLTAFFIYIGFKSYRKKVGIDIDKVHQEIPVE</sequence>
<dbReference type="Gene3D" id="1.20.1740.10">
    <property type="entry name" value="Amino acid/polyamine transporter I"/>
    <property type="match status" value="1"/>
</dbReference>
<keyword evidence="4 6" id="KW-1133">Transmembrane helix</keyword>
<evidence type="ECO:0000313" key="7">
    <source>
        <dbReference type="EMBL" id="KPL71792.1"/>
    </source>
</evidence>
<keyword evidence="5 6" id="KW-0472">Membrane</keyword>
<dbReference type="OrthoDB" id="138827at2"/>
<gene>
    <name evidence="7" type="ORF">ADM99_10180</name>
</gene>
<dbReference type="GO" id="GO:0022857">
    <property type="term" value="F:transmembrane transporter activity"/>
    <property type="evidence" value="ECO:0007669"/>
    <property type="project" value="InterPro"/>
</dbReference>
<evidence type="ECO:0000256" key="1">
    <source>
        <dbReference type="ARBA" id="ARBA00004651"/>
    </source>
</evidence>
<feature type="transmembrane region" description="Helical" evidence="6">
    <location>
        <begin position="433"/>
        <end position="453"/>
    </location>
</feature>
<proteinExistence type="predicted"/>
<feature type="transmembrane region" description="Helical" evidence="6">
    <location>
        <begin position="60"/>
        <end position="83"/>
    </location>
</feature>
<reference evidence="7 8" key="1">
    <citation type="submission" date="2015-07" db="EMBL/GenBank/DDBJ databases">
        <title>Genome sequence of Leptolinea tardivitalis DSM 16556.</title>
        <authorList>
            <person name="Hemp J."/>
            <person name="Ward L.M."/>
            <person name="Pace L.A."/>
            <person name="Fischer W.W."/>
        </authorList>
    </citation>
    <scope>NUCLEOTIDE SEQUENCE [LARGE SCALE GENOMIC DNA]</scope>
    <source>
        <strain evidence="7 8">YMTK-2</strain>
    </source>
</reference>
<evidence type="ECO:0000256" key="3">
    <source>
        <dbReference type="ARBA" id="ARBA00022692"/>
    </source>
</evidence>
<keyword evidence="8" id="KW-1185">Reference proteome</keyword>
<dbReference type="GO" id="GO:0005886">
    <property type="term" value="C:plasma membrane"/>
    <property type="evidence" value="ECO:0007669"/>
    <property type="project" value="UniProtKB-SubCell"/>
</dbReference>
<dbReference type="PIRSF" id="PIRSF006060">
    <property type="entry name" value="AA_transporter"/>
    <property type="match status" value="1"/>
</dbReference>
<dbReference type="PANTHER" id="PTHR42770:SF7">
    <property type="entry name" value="MEMBRANE PROTEIN"/>
    <property type="match status" value="1"/>
</dbReference>
<keyword evidence="2" id="KW-1003">Cell membrane</keyword>
<feature type="transmembrane region" description="Helical" evidence="6">
    <location>
        <begin position="29"/>
        <end position="48"/>
    </location>
</feature>
<protein>
    <recommendedName>
        <fullName evidence="9">APC family permease</fullName>
    </recommendedName>
</protein>